<dbReference type="EMBL" id="JAGTXB010000009">
    <property type="protein sequence ID" value="MBS0029407.1"/>
    <property type="molecule type" value="Genomic_DNA"/>
</dbReference>
<dbReference type="Proteomes" id="UP000676386">
    <property type="component" value="Unassembled WGS sequence"/>
</dbReference>
<proteinExistence type="predicted"/>
<protein>
    <recommendedName>
        <fullName evidence="3">YD repeat-containing protein</fullName>
    </recommendedName>
</protein>
<organism evidence="1 2">
    <name type="scientific">Chitinophaga hostae</name>
    <dbReference type="NCBI Taxonomy" id="2831022"/>
    <lineage>
        <taxon>Bacteria</taxon>
        <taxon>Pseudomonadati</taxon>
        <taxon>Bacteroidota</taxon>
        <taxon>Chitinophagia</taxon>
        <taxon>Chitinophagales</taxon>
        <taxon>Chitinophagaceae</taxon>
        <taxon>Chitinophaga</taxon>
    </lineage>
</organism>
<accession>A0ABS5J2E6</accession>
<evidence type="ECO:0008006" key="3">
    <source>
        <dbReference type="Google" id="ProtNLM"/>
    </source>
</evidence>
<reference evidence="1 2" key="1">
    <citation type="submission" date="2021-04" db="EMBL/GenBank/DDBJ databases">
        <title>Chitinophaga sp. nov., isolated from the rhizosphere soil.</title>
        <authorList>
            <person name="He S."/>
        </authorList>
    </citation>
    <scope>NUCLEOTIDE SEQUENCE [LARGE SCALE GENOMIC DNA]</scope>
    <source>
        <strain evidence="1 2">2R12</strain>
    </source>
</reference>
<keyword evidence="2" id="KW-1185">Reference proteome</keyword>
<evidence type="ECO:0000313" key="1">
    <source>
        <dbReference type="EMBL" id="MBS0029407.1"/>
    </source>
</evidence>
<sequence length="291" mass="33493">MRNVIYCLFIVITVSACSTNKYKANLPRLTTIGIRGENIPQYTFHYDDAGNLRELVHHEQFNDTNVSTFFYDSSHRITGMVLSDRDTSFNKVKERAKVTSWDTDGNVTGIQYFDAQEHPLRTATIRWKKGLPEAMKYSDSTQAISWNYKEGNPERKDICIDTFAGKTKDTLITLRTAHYEWDDSVNPLHPLLNQLVISHAVAPVIYLTPTGDLSNAFLHLSSNNPSLVKISEKEKSIYQQHFQEYERSTTVQYTYSYNGNGYPKGAWVHLRSEGFTKLGTDTQFILEYRYE</sequence>
<dbReference type="PROSITE" id="PS51257">
    <property type="entry name" value="PROKAR_LIPOPROTEIN"/>
    <property type="match status" value="1"/>
</dbReference>
<name>A0ABS5J2E6_9BACT</name>
<comment type="caution">
    <text evidence="1">The sequence shown here is derived from an EMBL/GenBank/DDBJ whole genome shotgun (WGS) entry which is preliminary data.</text>
</comment>
<evidence type="ECO:0000313" key="2">
    <source>
        <dbReference type="Proteomes" id="UP000676386"/>
    </source>
</evidence>
<gene>
    <name evidence="1" type="ORF">KE626_18935</name>
</gene>
<dbReference type="RefSeq" id="WP_211974503.1">
    <property type="nucleotide sequence ID" value="NZ_CBFHAM010000014.1"/>
</dbReference>